<dbReference type="PRINTS" id="PR00368">
    <property type="entry name" value="FADPNR"/>
</dbReference>
<reference evidence="6 7" key="1">
    <citation type="submission" date="2016-10" db="EMBL/GenBank/DDBJ databases">
        <authorList>
            <person name="de Groot N.N."/>
        </authorList>
    </citation>
    <scope>NUCLEOTIDE SEQUENCE [LARGE SCALE GENOMIC DNA]</scope>
    <source>
        <strain evidence="6 7">DSM 25294</strain>
    </source>
</reference>
<accession>A0A1G8VIH5</accession>
<dbReference type="InterPro" id="IPR023753">
    <property type="entry name" value="FAD/NAD-binding_dom"/>
</dbReference>
<evidence type="ECO:0000256" key="3">
    <source>
        <dbReference type="ARBA" id="ARBA00022630"/>
    </source>
</evidence>
<keyword evidence="3" id="KW-0285">Flavoprotein</keyword>
<evidence type="ECO:0000256" key="4">
    <source>
        <dbReference type="ARBA" id="ARBA00022827"/>
    </source>
</evidence>
<keyword evidence="4" id="KW-0274">FAD</keyword>
<name>A0A1G8VIH5_9RHOB</name>
<evidence type="ECO:0000259" key="5">
    <source>
        <dbReference type="Pfam" id="PF07992"/>
    </source>
</evidence>
<evidence type="ECO:0000256" key="1">
    <source>
        <dbReference type="ARBA" id="ARBA00001974"/>
    </source>
</evidence>
<evidence type="ECO:0000256" key="2">
    <source>
        <dbReference type="ARBA" id="ARBA00006442"/>
    </source>
</evidence>
<evidence type="ECO:0000313" key="7">
    <source>
        <dbReference type="Proteomes" id="UP000199382"/>
    </source>
</evidence>
<dbReference type="STRING" id="571298.SAMN04488026_102159"/>
<dbReference type="SUPFAM" id="SSF51905">
    <property type="entry name" value="FAD/NAD(P)-binding domain"/>
    <property type="match status" value="2"/>
</dbReference>
<dbReference type="PRINTS" id="PR00411">
    <property type="entry name" value="PNDRDTASEI"/>
</dbReference>
<gene>
    <name evidence="6" type="ORF">SAMN04488026_102159</name>
</gene>
<dbReference type="Pfam" id="PF07992">
    <property type="entry name" value="Pyr_redox_2"/>
    <property type="match status" value="2"/>
</dbReference>
<keyword evidence="7" id="KW-1185">Reference proteome</keyword>
<dbReference type="InterPro" id="IPR036188">
    <property type="entry name" value="FAD/NAD-bd_sf"/>
</dbReference>
<dbReference type="GO" id="GO:0016491">
    <property type="term" value="F:oxidoreductase activity"/>
    <property type="evidence" value="ECO:0007669"/>
    <property type="project" value="InterPro"/>
</dbReference>
<dbReference type="OrthoDB" id="9802771at2"/>
<feature type="domain" description="FAD/NAD(P)-binding" evidence="5">
    <location>
        <begin position="247"/>
        <end position="318"/>
    </location>
</feature>
<proteinExistence type="inferred from homology"/>
<protein>
    <submittedName>
        <fullName evidence="6">Pyridine nucleotide-disulphide oxidoreductase</fullName>
    </submittedName>
</protein>
<dbReference type="Proteomes" id="UP000199382">
    <property type="component" value="Unassembled WGS sequence"/>
</dbReference>
<dbReference type="RefSeq" id="WP_093155865.1">
    <property type="nucleotide sequence ID" value="NZ_FNEK01000021.1"/>
</dbReference>
<dbReference type="EMBL" id="FNEK01000021">
    <property type="protein sequence ID" value="SDJ65848.1"/>
    <property type="molecule type" value="Genomic_DNA"/>
</dbReference>
<comment type="similarity">
    <text evidence="2">Belongs to the FAD-dependent oxidoreductase family.</text>
</comment>
<dbReference type="PANTHER" id="PTHR43429">
    <property type="entry name" value="PYRIDINE NUCLEOTIDE-DISULFIDE OXIDOREDUCTASE DOMAIN-CONTAINING"/>
    <property type="match status" value="1"/>
</dbReference>
<dbReference type="PANTHER" id="PTHR43429:SF3">
    <property type="entry name" value="NITRITE REDUCTASE [NAD(P)H]"/>
    <property type="match status" value="1"/>
</dbReference>
<comment type="cofactor">
    <cofactor evidence="1">
        <name>FAD</name>
        <dbReference type="ChEBI" id="CHEBI:57692"/>
    </cofactor>
</comment>
<sequence>MKHLILGNGPAGVVAAETIRKTDPTCSITLVGAEPEPPYSRMAIPYLLEENIDESGTYLRKTEGHFEKLGIELKVGRATGVDPSTKTVQFEDGSTETYDKLLIATGARPILPPIPGGDLPNVHTCWTLDDARHIAALTQKQGAHVVQLGAGFIGCIIMEALSLRGTDLTVVELGDRMVPRMMTTEAGGMIKDWVQKKGINVVTSTKIERIDLTEADTPEPTEEKSFLKSVIEKLTGHEDTPEPAAASVDADEDELTVTLSSGEKIACHAVIISAGVRPNVEFLEGTSIDITDGIHTDDRMETSVPDIFAAGDVVAAPDLFTGKPFFSAIQPNAVDEARAAALNMAGRDARMHGVLPINVLDTLGLISGSFGQSEGVEGGESVELSDPERHRYISLQFDGDVLIGATSIGLTQHVGVIRGLIQGRVALGKWKDVLMKEPLRLSEAYLACAQQPGALAG</sequence>
<dbReference type="InterPro" id="IPR050260">
    <property type="entry name" value="FAD-bd_OxRdtase"/>
</dbReference>
<dbReference type="AlphaFoldDB" id="A0A1G8VIH5"/>
<dbReference type="Gene3D" id="3.50.50.60">
    <property type="entry name" value="FAD/NAD(P)-binding domain"/>
    <property type="match status" value="3"/>
</dbReference>
<organism evidence="6 7">
    <name type="scientific">Aliiruegeria lutimaris</name>
    <dbReference type="NCBI Taxonomy" id="571298"/>
    <lineage>
        <taxon>Bacteria</taxon>
        <taxon>Pseudomonadati</taxon>
        <taxon>Pseudomonadota</taxon>
        <taxon>Alphaproteobacteria</taxon>
        <taxon>Rhodobacterales</taxon>
        <taxon>Roseobacteraceae</taxon>
        <taxon>Aliiruegeria</taxon>
    </lineage>
</organism>
<feature type="domain" description="FAD/NAD(P)-binding" evidence="5">
    <location>
        <begin position="2"/>
        <end position="214"/>
    </location>
</feature>
<evidence type="ECO:0000313" key="6">
    <source>
        <dbReference type="EMBL" id="SDJ65848.1"/>
    </source>
</evidence>